<evidence type="ECO:0000256" key="13">
    <source>
        <dbReference type="ARBA" id="ARBA00023006"/>
    </source>
</evidence>
<dbReference type="GO" id="GO:0034496">
    <property type="term" value="P:multivesicular body membrane disassembly"/>
    <property type="evidence" value="ECO:0007669"/>
    <property type="project" value="TreeGrafter"/>
</dbReference>
<dbReference type="SUPFAM" id="SSF53474">
    <property type="entry name" value="alpha/beta-Hydrolases"/>
    <property type="match status" value="1"/>
</dbReference>
<dbReference type="GO" id="GO:0046461">
    <property type="term" value="P:neutral lipid catabolic process"/>
    <property type="evidence" value="ECO:0007669"/>
    <property type="project" value="TreeGrafter"/>
</dbReference>
<evidence type="ECO:0000256" key="1">
    <source>
        <dbReference type="ARBA" id="ARBA00001024"/>
    </source>
</evidence>
<keyword evidence="8" id="KW-0967">Endosome</keyword>
<evidence type="ECO:0000256" key="14">
    <source>
        <dbReference type="ARBA" id="ARBA00023098"/>
    </source>
</evidence>
<organism evidence="21 22">
    <name type="scientific">Tricholomella constricta</name>
    <dbReference type="NCBI Taxonomy" id="117010"/>
    <lineage>
        <taxon>Eukaryota</taxon>
        <taxon>Fungi</taxon>
        <taxon>Dikarya</taxon>
        <taxon>Basidiomycota</taxon>
        <taxon>Agaricomycotina</taxon>
        <taxon>Agaricomycetes</taxon>
        <taxon>Agaricomycetidae</taxon>
        <taxon>Agaricales</taxon>
        <taxon>Tricholomatineae</taxon>
        <taxon>Lyophyllaceae</taxon>
        <taxon>Tricholomella</taxon>
    </lineage>
</organism>
<accession>A0A8H5HPC6</accession>
<evidence type="ECO:0000313" key="22">
    <source>
        <dbReference type="Proteomes" id="UP000565441"/>
    </source>
</evidence>
<dbReference type="InterPro" id="IPR029058">
    <property type="entry name" value="AB_hydrolase_fold"/>
</dbReference>
<evidence type="ECO:0000256" key="7">
    <source>
        <dbReference type="ARBA" id="ARBA00022692"/>
    </source>
</evidence>
<keyword evidence="22" id="KW-1185">Reference proteome</keyword>
<evidence type="ECO:0000313" key="21">
    <source>
        <dbReference type="EMBL" id="KAF5387003.1"/>
    </source>
</evidence>
<protein>
    <recommendedName>
        <fullName evidence="6">triacylglycerol lipase</fullName>
        <ecNumber evidence="6">3.1.1.3</ecNumber>
    </recommendedName>
    <alternativeName>
        <fullName evidence="18">Autophagy-related protein 15</fullName>
    </alternativeName>
</protein>
<evidence type="ECO:0000256" key="10">
    <source>
        <dbReference type="ARBA" id="ARBA00022963"/>
    </source>
</evidence>
<keyword evidence="13" id="KW-0072">Autophagy</keyword>
<keyword evidence="10" id="KW-0442">Lipid degradation</keyword>
<feature type="domain" description="Fungal lipase-type" evidence="20">
    <location>
        <begin position="420"/>
        <end position="449"/>
    </location>
</feature>
<evidence type="ECO:0000256" key="19">
    <source>
        <dbReference type="SAM" id="MobiDB-lite"/>
    </source>
</evidence>
<evidence type="ECO:0000256" key="12">
    <source>
        <dbReference type="ARBA" id="ARBA00022989"/>
    </source>
</evidence>
<comment type="subunit">
    <text evidence="5">Binds to both phosphatidylinositol (PI) and phosphatidylinositol 3,5-bisphosphate (PIP2).</text>
</comment>
<dbReference type="AlphaFoldDB" id="A0A8H5HPC6"/>
<dbReference type="GO" id="GO:0004806">
    <property type="term" value="F:triacylglycerol lipase activity"/>
    <property type="evidence" value="ECO:0007669"/>
    <property type="project" value="UniProtKB-EC"/>
</dbReference>
<dbReference type="GO" id="GO:0034727">
    <property type="term" value="P:piecemeal microautophagy of the nucleus"/>
    <property type="evidence" value="ECO:0007669"/>
    <property type="project" value="TreeGrafter"/>
</dbReference>
<dbReference type="Gene3D" id="3.40.50.1820">
    <property type="entry name" value="alpha/beta hydrolase"/>
    <property type="match status" value="1"/>
</dbReference>
<keyword evidence="16" id="KW-0325">Glycoprotein</keyword>
<evidence type="ECO:0000256" key="16">
    <source>
        <dbReference type="ARBA" id="ARBA00023180"/>
    </source>
</evidence>
<dbReference type="Proteomes" id="UP000565441">
    <property type="component" value="Unassembled WGS sequence"/>
</dbReference>
<keyword evidence="15" id="KW-0472">Membrane</keyword>
<feature type="region of interest" description="Disordered" evidence="19">
    <location>
        <begin position="1"/>
        <end position="93"/>
    </location>
</feature>
<evidence type="ECO:0000256" key="2">
    <source>
        <dbReference type="ARBA" id="ARBA00004270"/>
    </source>
</evidence>
<keyword evidence="14" id="KW-0443">Lipid metabolism</keyword>
<dbReference type="OrthoDB" id="58570at2759"/>
<feature type="compositionally biased region" description="Acidic residues" evidence="19">
    <location>
        <begin position="82"/>
        <end position="93"/>
    </location>
</feature>
<name>A0A8H5HPC6_9AGAR</name>
<evidence type="ECO:0000259" key="20">
    <source>
        <dbReference type="Pfam" id="PF01764"/>
    </source>
</evidence>
<reference evidence="21 22" key="1">
    <citation type="journal article" date="2020" name="ISME J.">
        <title>Uncovering the hidden diversity of litter-decomposition mechanisms in mushroom-forming fungi.</title>
        <authorList>
            <person name="Floudas D."/>
            <person name="Bentzer J."/>
            <person name="Ahren D."/>
            <person name="Johansson T."/>
            <person name="Persson P."/>
            <person name="Tunlid A."/>
        </authorList>
    </citation>
    <scope>NUCLEOTIDE SEQUENCE [LARGE SCALE GENOMIC DNA]</scope>
    <source>
        <strain evidence="21 22">CBS 661.87</strain>
    </source>
</reference>
<evidence type="ECO:0000256" key="5">
    <source>
        <dbReference type="ARBA" id="ARBA00011137"/>
    </source>
</evidence>
<proteinExistence type="inferred from homology"/>
<dbReference type="GO" id="GO:0032585">
    <property type="term" value="C:multivesicular body membrane"/>
    <property type="evidence" value="ECO:0007669"/>
    <property type="project" value="UniProtKB-SubCell"/>
</dbReference>
<dbReference type="InterPro" id="IPR050805">
    <property type="entry name" value="ATG15_Lipase"/>
</dbReference>
<evidence type="ECO:0000256" key="9">
    <source>
        <dbReference type="ARBA" id="ARBA00022801"/>
    </source>
</evidence>
<evidence type="ECO:0000256" key="15">
    <source>
        <dbReference type="ARBA" id="ARBA00023136"/>
    </source>
</evidence>
<sequence>MARTRLSSPDRRPRSSRASSKPWKSTPLGPIRPHPSNASGGRARPPWNSCATPSPLRRNPRTSRLLLGFDPNDDTIYGSEPDYNEDQGDSDDEDSFFHWEEESTLFSHLLDTPGQGSIDKHDTLVESLQPAFHHRSRELKKEIAETFVPTVNRVKRLHKKIETDVDRTFEKGISIFDQTCKDMEALAIKDHDELERAWGTAQRNIGNLFVELREAYKAREQLWADFEKAMDEIADPAIERLKALPAKVERTIATLEKHAKSLEKDETSAARLRSLHERESEIVEWDQVEVLGPDVEDRHTLAQLARMAGNAYALPGRKNWYEVDQAWNSSFPFGWEDSDGFRGHVFLSSDNSTVVLSIKGTTLNGPTSKKDKFNDNLVDISWTFRTVCNCYAHNWRCDDPCLTNALIQDSLFYSIGVNLINDLRHIYPAANLWLVGHSLGGALASLLGSTYGLPAVAFESPGERLAASRLHLPLPRLPNNPTNPPVAVTHVYHSGDPIPQGACTGFGSPCAQAGFALETRCHLGKSIVFDTVQKLGWKVDVRRHIIRQVITKVLEIEDVEWEEGREVPLARVEEHCVDCFKWEFGNFKDEDGARPLYTSE</sequence>
<evidence type="ECO:0000256" key="8">
    <source>
        <dbReference type="ARBA" id="ARBA00022753"/>
    </source>
</evidence>
<evidence type="ECO:0000256" key="6">
    <source>
        <dbReference type="ARBA" id="ARBA00013279"/>
    </source>
</evidence>
<dbReference type="PANTHER" id="PTHR47175">
    <property type="entry name" value="LIPASE ATG15-RELATED"/>
    <property type="match status" value="1"/>
</dbReference>
<dbReference type="CDD" id="cd00519">
    <property type="entry name" value="Lipase_3"/>
    <property type="match status" value="1"/>
</dbReference>
<evidence type="ECO:0000256" key="18">
    <source>
        <dbReference type="ARBA" id="ARBA00029828"/>
    </source>
</evidence>
<keyword evidence="7" id="KW-0812">Transmembrane</keyword>
<dbReference type="EMBL" id="JAACJP010000002">
    <property type="protein sequence ID" value="KAF5387003.1"/>
    <property type="molecule type" value="Genomic_DNA"/>
</dbReference>
<dbReference type="Pfam" id="PF01764">
    <property type="entry name" value="Lipase_3"/>
    <property type="match status" value="1"/>
</dbReference>
<evidence type="ECO:0000256" key="17">
    <source>
        <dbReference type="ARBA" id="ARBA00024663"/>
    </source>
</evidence>
<keyword evidence="9" id="KW-0378">Hydrolase</keyword>
<comment type="caution">
    <text evidence="21">The sequence shown here is derived from an EMBL/GenBank/DDBJ whole genome shotgun (WGS) entry which is preliminary data.</text>
</comment>
<comment type="subcellular location">
    <subcellularLocation>
        <location evidence="3">Endosome</location>
        <location evidence="3">Multivesicular body membrane</location>
        <topology evidence="3">Single-pass type II membrane protein</topology>
    </subcellularLocation>
    <subcellularLocation>
        <location evidence="2">Prevacuolar compartment membrane</location>
        <topology evidence="2">Single-pass type II membrane protein</topology>
    </subcellularLocation>
</comment>
<evidence type="ECO:0000256" key="3">
    <source>
        <dbReference type="ARBA" id="ARBA00004343"/>
    </source>
</evidence>
<comment type="catalytic activity">
    <reaction evidence="1">
        <text>a triacylglycerol + H2O = a diacylglycerol + a fatty acid + H(+)</text>
        <dbReference type="Rhea" id="RHEA:12044"/>
        <dbReference type="ChEBI" id="CHEBI:15377"/>
        <dbReference type="ChEBI" id="CHEBI:15378"/>
        <dbReference type="ChEBI" id="CHEBI:17855"/>
        <dbReference type="ChEBI" id="CHEBI:18035"/>
        <dbReference type="ChEBI" id="CHEBI:28868"/>
        <dbReference type="EC" id="3.1.1.3"/>
    </reaction>
</comment>
<comment type="function">
    <text evidence="17">Lipase which is essential for lysis of subvacuolar cytoplasm to vacuole targeted bodies and intravacuolar autophagic bodies. Involved in the lysis of intravacuolar multivesicular body (MVB) vesicles. The intravacuolar membrane disintegration by ATG15 is critical to life span extension.</text>
</comment>
<evidence type="ECO:0000256" key="4">
    <source>
        <dbReference type="ARBA" id="ARBA00010701"/>
    </source>
</evidence>
<dbReference type="GO" id="GO:0006660">
    <property type="term" value="P:phosphatidylserine catabolic process"/>
    <property type="evidence" value="ECO:0007669"/>
    <property type="project" value="TreeGrafter"/>
</dbReference>
<dbReference type="GO" id="GO:0004620">
    <property type="term" value="F:phospholipase activity"/>
    <property type="evidence" value="ECO:0007669"/>
    <property type="project" value="TreeGrafter"/>
</dbReference>
<gene>
    <name evidence="21" type="ORF">D9615_001572</name>
</gene>
<evidence type="ECO:0000256" key="11">
    <source>
        <dbReference type="ARBA" id="ARBA00022968"/>
    </source>
</evidence>
<keyword evidence="11" id="KW-0735">Signal-anchor</keyword>
<dbReference type="PANTHER" id="PTHR47175:SF2">
    <property type="entry name" value="LIPASE ATG15-RELATED"/>
    <property type="match status" value="1"/>
</dbReference>
<comment type="similarity">
    <text evidence="4">Belongs to the AB hydrolase superfamily. Lipase family.</text>
</comment>
<dbReference type="GO" id="GO:0005775">
    <property type="term" value="C:vacuolar lumen"/>
    <property type="evidence" value="ECO:0007669"/>
    <property type="project" value="TreeGrafter"/>
</dbReference>
<keyword evidence="12" id="KW-1133">Transmembrane helix</keyword>
<dbReference type="EC" id="3.1.1.3" evidence="6"/>
<dbReference type="InterPro" id="IPR002921">
    <property type="entry name" value="Fungal_lipase-type"/>
</dbReference>